<sequence length="162" mass="18479">MHSYVNNILVPYLDNARSELHLPPDQLAIWQIDAWSVHRSVEFRKWMKRYHPTIQLEYVPGGCTGLWQACDVGIQRLLKHEIRRSSRADIIEEAVARIGATDSEDDVSAIILDKSVKVVRDRSVGWLVRGYNAINKKDFVLSVSFLSSLSLHDHIDSVMIGI</sequence>
<comment type="caution">
    <text evidence="1">The sequence shown here is derived from an EMBL/GenBank/DDBJ whole genome shotgun (WGS) entry which is preliminary data.</text>
</comment>
<protein>
    <submittedName>
        <fullName evidence="1">Uncharacterized protein</fullName>
    </submittedName>
</protein>
<evidence type="ECO:0000313" key="1">
    <source>
        <dbReference type="EMBL" id="KAI0044054.1"/>
    </source>
</evidence>
<organism evidence="1 2">
    <name type="scientific">Auriscalpium vulgare</name>
    <dbReference type="NCBI Taxonomy" id="40419"/>
    <lineage>
        <taxon>Eukaryota</taxon>
        <taxon>Fungi</taxon>
        <taxon>Dikarya</taxon>
        <taxon>Basidiomycota</taxon>
        <taxon>Agaricomycotina</taxon>
        <taxon>Agaricomycetes</taxon>
        <taxon>Russulales</taxon>
        <taxon>Auriscalpiaceae</taxon>
        <taxon>Auriscalpium</taxon>
    </lineage>
</organism>
<reference evidence="1" key="1">
    <citation type="submission" date="2021-02" db="EMBL/GenBank/DDBJ databases">
        <authorList>
            <consortium name="DOE Joint Genome Institute"/>
            <person name="Ahrendt S."/>
            <person name="Looney B.P."/>
            <person name="Miyauchi S."/>
            <person name="Morin E."/>
            <person name="Drula E."/>
            <person name="Courty P.E."/>
            <person name="Chicoki N."/>
            <person name="Fauchery L."/>
            <person name="Kohler A."/>
            <person name="Kuo A."/>
            <person name="Labutti K."/>
            <person name="Pangilinan J."/>
            <person name="Lipzen A."/>
            <person name="Riley R."/>
            <person name="Andreopoulos W."/>
            <person name="He G."/>
            <person name="Johnson J."/>
            <person name="Barry K.W."/>
            <person name="Grigoriev I.V."/>
            <person name="Nagy L."/>
            <person name="Hibbett D."/>
            <person name="Henrissat B."/>
            <person name="Matheny P.B."/>
            <person name="Labbe J."/>
            <person name="Martin F."/>
        </authorList>
    </citation>
    <scope>NUCLEOTIDE SEQUENCE</scope>
    <source>
        <strain evidence="1">FP105234-sp</strain>
    </source>
</reference>
<proteinExistence type="predicted"/>
<dbReference type="Proteomes" id="UP000814033">
    <property type="component" value="Unassembled WGS sequence"/>
</dbReference>
<gene>
    <name evidence="1" type="ORF">FA95DRAFT_1497729</name>
</gene>
<dbReference type="EMBL" id="MU275996">
    <property type="protein sequence ID" value="KAI0044054.1"/>
    <property type="molecule type" value="Genomic_DNA"/>
</dbReference>
<evidence type="ECO:0000313" key="2">
    <source>
        <dbReference type="Proteomes" id="UP000814033"/>
    </source>
</evidence>
<name>A0ACB8RJD3_9AGAM</name>
<keyword evidence="2" id="KW-1185">Reference proteome</keyword>
<reference evidence="1" key="2">
    <citation type="journal article" date="2022" name="New Phytol.">
        <title>Evolutionary transition to the ectomycorrhizal habit in the genomes of a hyperdiverse lineage of mushroom-forming fungi.</title>
        <authorList>
            <person name="Looney B."/>
            <person name="Miyauchi S."/>
            <person name="Morin E."/>
            <person name="Drula E."/>
            <person name="Courty P.E."/>
            <person name="Kohler A."/>
            <person name="Kuo A."/>
            <person name="LaButti K."/>
            <person name="Pangilinan J."/>
            <person name="Lipzen A."/>
            <person name="Riley R."/>
            <person name="Andreopoulos W."/>
            <person name="He G."/>
            <person name="Johnson J."/>
            <person name="Nolan M."/>
            <person name="Tritt A."/>
            <person name="Barry K.W."/>
            <person name="Grigoriev I.V."/>
            <person name="Nagy L.G."/>
            <person name="Hibbett D."/>
            <person name="Henrissat B."/>
            <person name="Matheny P.B."/>
            <person name="Labbe J."/>
            <person name="Martin F.M."/>
        </authorList>
    </citation>
    <scope>NUCLEOTIDE SEQUENCE</scope>
    <source>
        <strain evidence="1">FP105234-sp</strain>
    </source>
</reference>
<accession>A0ACB8RJD3</accession>